<dbReference type="Pfam" id="PF26045">
    <property type="entry name" value="OB_2TM_halo"/>
    <property type="match status" value="1"/>
</dbReference>
<keyword evidence="3" id="KW-1185">Reference proteome</keyword>
<organism evidence="2 3">
    <name type="scientific">Haloferax denitrificans ATCC 35960</name>
    <dbReference type="NCBI Taxonomy" id="662478"/>
    <lineage>
        <taxon>Archaea</taxon>
        <taxon>Methanobacteriati</taxon>
        <taxon>Methanobacteriota</taxon>
        <taxon>Stenosarchaea group</taxon>
        <taxon>Halobacteria</taxon>
        <taxon>Halobacteriales</taxon>
        <taxon>Haloferacaceae</taxon>
        <taxon>Haloferax</taxon>
    </lineage>
</organism>
<dbReference type="RefSeq" id="WP_004967240.1">
    <property type="nucleotide sequence ID" value="NZ_AOLP01000001.1"/>
</dbReference>
<keyword evidence="1" id="KW-1133">Transmembrane helix</keyword>
<dbReference type="AlphaFoldDB" id="M0JGM4"/>
<evidence type="ECO:0000256" key="1">
    <source>
        <dbReference type="SAM" id="Phobius"/>
    </source>
</evidence>
<dbReference type="Proteomes" id="UP000011553">
    <property type="component" value="Unassembled WGS sequence"/>
</dbReference>
<keyword evidence="1" id="KW-0472">Membrane</keyword>
<evidence type="ECO:0000313" key="2">
    <source>
        <dbReference type="EMBL" id="EMA08277.1"/>
    </source>
</evidence>
<dbReference type="InterPro" id="IPR058927">
    <property type="entry name" value="OB_2TM"/>
</dbReference>
<gene>
    <name evidence="2" type="ORF">C438_00510</name>
</gene>
<dbReference type="EMBL" id="AOLP01000001">
    <property type="protein sequence ID" value="EMA08277.1"/>
    <property type="molecule type" value="Genomic_DNA"/>
</dbReference>
<evidence type="ECO:0000313" key="3">
    <source>
        <dbReference type="Proteomes" id="UP000011553"/>
    </source>
</evidence>
<keyword evidence="1" id="KW-0812">Transmembrane</keyword>
<proteinExistence type="predicted"/>
<reference evidence="2 3" key="1">
    <citation type="journal article" date="2014" name="PLoS Genet.">
        <title>Phylogenetically driven sequencing of extremely halophilic archaea reveals strategies for static and dynamic osmo-response.</title>
        <authorList>
            <person name="Becker E.A."/>
            <person name="Seitzer P.M."/>
            <person name="Tritt A."/>
            <person name="Larsen D."/>
            <person name="Krusor M."/>
            <person name="Yao A.I."/>
            <person name="Wu D."/>
            <person name="Madern D."/>
            <person name="Eisen J.A."/>
            <person name="Darling A.E."/>
            <person name="Facciotti M.T."/>
        </authorList>
    </citation>
    <scope>NUCLEOTIDE SEQUENCE [LARGE SCALE GENOMIC DNA]</scope>
    <source>
        <strain evidence="2 3">ATCC 35960</strain>
    </source>
</reference>
<protein>
    <submittedName>
        <fullName evidence="2">Uncharacterized protein</fullName>
    </submittedName>
</protein>
<accession>M0JGM4</accession>
<name>M0JGM4_9EURY</name>
<comment type="caution">
    <text evidence="2">The sequence shown here is derived from an EMBL/GenBank/DDBJ whole genome shotgun (WGS) entry which is preliminary data.</text>
</comment>
<sequence length="169" mass="18370">MLTTRGQRVAGVVVLLLCLGGLLVWFGSLAPNPAVGAYPGDDELGANYDAYLDEPVAVGGTVIEVEPLTIVVEYGAGEVIELRLVDEDSQLTASHGDHVTLFGTVKPDRTILVEHAYAVPGGQYLYMYLVSFGGGLWVLARLIRTWRFDWDTWALIPDDENSMTRGDDA</sequence>
<feature type="transmembrane region" description="Helical" evidence="1">
    <location>
        <begin position="125"/>
        <end position="143"/>
    </location>
</feature>